<accession>A0A424YBM3</accession>
<reference evidence="6 7" key="1">
    <citation type="submission" date="2018-08" db="EMBL/GenBank/DDBJ databases">
        <title>The metabolism and importance of syntrophic acetate oxidation coupled to methane or sulfide production in haloalkaline environments.</title>
        <authorList>
            <person name="Timmers P.H.A."/>
            <person name="Vavourakis C.D."/>
            <person name="Sorokin D.Y."/>
            <person name="Sinninghe Damste J.S."/>
            <person name="Muyzer G."/>
            <person name="Stams A.J.M."/>
            <person name="Plugge C.M."/>
        </authorList>
    </citation>
    <scope>NUCLEOTIDE SEQUENCE [LARGE SCALE GENOMIC DNA]</scope>
    <source>
        <strain evidence="6">MSAO_Bac1</strain>
    </source>
</reference>
<evidence type="ECO:0000256" key="2">
    <source>
        <dbReference type="ARBA" id="ARBA00013064"/>
    </source>
</evidence>
<evidence type="ECO:0000313" key="7">
    <source>
        <dbReference type="Proteomes" id="UP000285138"/>
    </source>
</evidence>
<dbReference type="PANTHER" id="PTHR39181">
    <property type="entry name" value="TYROSINE-PROTEIN PHOSPHATASE YWQE"/>
    <property type="match status" value="1"/>
</dbReference>
<dbReference type="GO" id="GO:0004725">
    <property type="term" value="F:protein tyrosine phosphatase activity"/>
    <property type="evidence" value="ECO:0007669"/>
    <property type="project" value="UniProtKB-EC"/>
</dbReference>
<keyword evidence="4" id="KW-0904">Protein phosphatase</keyword>
<comment type="caution">
    <text evidence="6">The sequence shown here is derived from an EMBL/GenBank/DDBJ whole genome shotgun (WGS) entry which is preliminary data.</text>
</comment>
<protein>
    <recommendedName>
        <fullName evidence="2">protein-tyrosine-phosphatase</fullName>
        <ecNumber evidence="2">3.1.3.48</ecNumber>
    </recommendedName>
</protein>
<organism evidence="6 7">
    <name type="scientific">Candidatus Syntrophonatronum acetioxidans</name>
    <dbReference type="NCBI Taxonomy" id="1795816"/>
    <lineage>
        <taxon>Bacteria</taxon>
        <taxon>Bacillati</taxon>
        <taxon>Bacillota</taxon>
        <taxon>Clostridia</taxon>
        <taxon>Eubacteriales</taxon>
        <taxon>Syntrophomonadaceae</taxon>
        <taxon>Candidatus Syntrophonatronum</taxon>
    </lineage>
</organism>
<comment type="catalytic activity">
    <reaction evidence="5">
        <text>O-phospho-L-tyrosyl-[protein] + H2O = L-tyrosyl-[protein] + phosphate</text>
        <dbReference type="Rhea" id="RHEA:10684"/>
        <dbReference type="Rhea" id="RHEA-COMP:10136"/>
        <dbReference type="Rhea" id="RHEA-COMP:20101"/>
        <dbReference type="ChEBI" id="CHEBI:15377"/>
        <dbReference type="ChEBI" id="CHEBI:43474"/>
        <dbReference type="ChEBI" id="CHEBI:46858"/>
        <dbReference type="ChEBI" id="CHEBI:61978"/>
        <dbReference type="EC" id="3.1.3.48"/>
    </reaction>
</comment>
<dbReference type="EC" id="3.1.3.48" evidence="2"/>
<sequence>MPGLDDGPSSLEESLQTAWLAWEKGITRMVATPHVVEGVYDHTREIIVEKTGELKRELERAGCPLVIYPGAEILLSKSLLDLIKEDRLTTLGNSTRYFFLEIPVNQPFPSYLGNILFQVRLKGFVPVIPHPERILSVQDNPNILIPLIQGGTLMQVTLTSLAGVMGKRAEKTARILLDCHMVHLLATDLHGPGPRLDSFEKGVERLGELAGKEAIGKYFKEVPEQILGGEEIEVPEPQEYKPLGPWQSFIKGFRKNT</sequence>
<evidence type="ECO:0000256" key="1">
    <source>
        <dbReference type="ARBA" id="ARBA00005750"/>
    </source>
</evidence>
<dbReference type="EMBL" id="QZAA01000210">
    <property type="protein sequence ID" value="RQD74333.1"/>
    <property type="molecule type" value="Genomic_DNA"/>
</dbReference>
<dbReference type="SUPFAM" id="SSF89550">
    <property type="entry name" value="PHP domain-like"/>
    <property type="match status" value="1"/>
</dbReference>
<dbReference type="AlphaFoldDB" id="A0A424YBM3"/>
<name>A0A424YBM3_9FIRM</name>
<keyword evidence="6" id="KW-0808">Transferase</keyword>
<gene>
    <name evidence="6" type="ORF">D5R97_08010</name>
</gene>
<dbReference type="PIRSF" id="PIRSF016557">
    <property type="entry name" value="Caps_synth_CpsB"/>
    <property type="match status" value="1"/>
</dbReference>
<evidence type="ECO:0000313" key="6">
    <source>
        <dbReference type="EMBL" id="RQD74333.1"/>
    </source>
</evidence>
<evidence type="ECO:0000256" key="4">
    <source>
        <dbReference type="ARBA" id="ARBA00022912"/>
    </source>
</evidence>
<dbReference type="GO" id="GO:0030145">
    <property type="term" value="F:manganese ion binding"/>
    <property type="evidence" value="ECO:0007669"/>
    <property type="project" value="InterPro"/>
</dbReference>
<dbReference type="InterPro" id="IPR016195">
    <property type="entry name" value="Pol/histidinol_Pase-like"/>
</dbReference>
<dbReference type="PANTHER" id="PTHR39181:SF1">
    <property type="entry name" value="TYROSINE-PROTEIN PHOSPHATASE YWQE"/>
    <property type="match status" value="1"/>
</dbReference>
<dbReference type="Gene3D" id="3.20.20.140">
    <property type="entry name" value="Metal-dependent hydrolases"/>
    <property type="match status" value="1"/>
</dbReference>
<dbReference type="GO" id="GO:0016740">
    <property type="term" value="F:transferase activity"/>
    <property type="evidence" value="ECO:0007669"/>
    <property type="project" value="UniProtKB-KW"/>
</dbReference>
<proteinExistence type="inferred from homology"/>
<keyword evidence="3" id="KW-0378">Hydrolase</keyword>
<dbReference type="Proteomes" id="UP000285138">
    <property type="component" value="Unassembled WGS sequence"/>
</dbReference>
<evidence type="ECO:0000256" key="5">
    <source>
        <dbReference type="ARBA" id="ARBA00051722"/>
    </source>
</evidence>
<evidence type="ECO:0000256" key="3">
    <source>
        <dbReference type="ARBA" id="ARBA00022801"/>
    </source>
</evidence>
<dbReference type="Pfam" id="PF19567">
    <property type="entry name" value="CpsB_CapC"/>
    <property type="match status" value="1"/>
</dbReference>
<comment type="similarity">
    <text evidence="1">Belongs to the metallo-dependent hydrolases superfamily. CpsB/CapC family.</text>
</comment>
<dbReference type="InterPro" id="IPR016667">
    <property type="entry name" value="Caps_polysacc_synth_CpsB/CapC"/>
</dbReference>